<accession>A0ABY5D7G4</accession>
<dbReference type="InterPro" id="IPR006442">
    <property type="entry name" value="Antitoxin_Phd/YefM"/>
</dbReference>
<sequence length="90" mass="9632">MSDHSMNVRDARAHLSELITKAQNGDPTILTRNGTPAAAIVPIEDFEALEDAMDAYLARQADQEEDEGGPAVGMAEMVAEIFDESRGNAA</sequence>
<dbReference type="PANTHER" id="PTHR33713:SF10">
    <property type="entry name" value="ANTITOXIN YAFN"/>
    <property type="match status" value="1"/>
</dbReference>
<evidence type="ECO:0000313" key="3">
    <source>
        <dbReference type="EMBL" id="USY19046.1"/>
    </source>
</evidence>
<keyword evidence="4" id="KW-1185">Reference proteome</keyword>
<name>A0ABY5D7G4_9ACTN</name>
<protein>
    <recommendedName>
        <fullName evidence="2">Antitoxin</fullName>
    </recommendedName>
</protein>
<evidence type="ECO:0000256" key="1">
    <source>
        <dbReference type="ARBA" id="ARBA00009981"/>
    </source>
</evidence>
<dbReference type="Pfam" id="PF02604">
    <property type="entry name" value="PhdYeFM_antitox"/>
    <property type="match status" value="1"/>
</dbReference>
<evidence type="ECO:0000256" key="2">
    <source>
        <dbReference type="RuleBase" id="RU362080"/>
    </source>
</evidence>
<proteinExistence type="inferred from homology"/>
<dbReference type="PANTHER" id="PTHR33713">
    <property type="entry name" value="ANTITOXIN YAFN-RELATED"/>
    <property type="match status" value="1"/>
</dbReference>
<gene>
    <name evidence="3" type="ORF">NE857_27850</name>
</gene>
<dbReference type="SUPFAM" id="SSF143120">
    <property type="entry name" value="YefM-like"/>
    <property type="match status" value="1"/>
</dbReference>
<dbReference type="EMBL" id="CP099837">
    <property type="protein sequence ID" value="USY19046.1"/>
    <property type="molecule type" value="Genomic_DNA"/>
</dbReference>
<reference evidence="3" key="1">
    <citation type="submission" date="2022-06" db="EMBL/GenBank/DDBJ databases">
        <authorList>
            <person name="Ping M."/>
        </authorList>
    </citation>
    <scope>NUCLEOTIDE SEQUENCE</scope>
    <source>
        <strain evidence="3">JCM11759T</strain>
    </source>
</reference>
<comment type="function">
    <text evidence="2">Antitoxin component of a type II toxin-antitoxin (TA) system.</text>
</comment>
<dbReference type="Gene3D" id="3.40.1620.10">
    <property type="entry name" value="YefM-like domain"/>
    <property type="match status" value="1"/>
</dbReference>
<comment type="similarity">
    <text evidence="1 2">Belongs to the phD/YefM antitoxin family.</text>
</comment>
<dbReference type="RefSeq" id="WP_254418330.1">
    <property type="nucleotide sequence ID" value="NZ_BAAAJB010000088.1"/>
</dbReference>
<dbReference type="Proteomes" id="UP001055940">
    <property type="component" value="Chromosome"/>
</dbReference>
<dbReference type="InterPro" id="IPR051405">
    <property type="entry name" value="phD/YefM_antitoxin"/>
</dbReference>
<dbReference type="NCBIfam" id="TIGR01552">
    <property type="entry name" value="phd_fam"/>
    <property type="match status" value="1"/>
</dbReference>
<organism evidence="3 4">
    <name type="scientific">Nocardiopsis exhalans</name>
    <dbReference type="NCBI Taxonomy" id="163604"/>
    <lineage>
        <taxon>Bacteria</taxon>
        <taxon>Bacillati</taxon>
        <taxon>Actinomycetota</taxon>
        <taxon>Actinomycetes</taxon>
        <taxon>Streptosporangiales</taxon>
        <taxon>Nocardiopsidaceae</taxon>
        <taxon>Nocardiopsis</taxon>
    </lineage>
</organism>
<dbReference type="InterPro" id="IPR036165">
    <property type="entry name" value="YefM-like_sf"/>
</dbReference>
<evidence type="ECO:0000313" key="4">
    <source>
        <dbReference type="Proteomes" id="UP001055940"/>
    </source>
</evidence>